<feature type="domain" description="XMAP215/Dis1/CLASP TOG" evidence="3">
    <location>
        <begin position="77"/>
        <end position="144"/>
    </location>
</feature>
<reference evidence="4" key="1">
    <citation type="submission" date="2022-06" db="EMBL/GenBank/DDBJ databases">
        <authorList>
            <consortium name="SYNGENTA / RWTH Aachen University"/>
        </authorList>
    </citation>
    <scope>NUCLEOTIDE SEQUENCE</scope>
</reference>
<sequence>MQWPREKVSSYSQHISVWLVVQELFKCWSNCITPLVEKLMSTNACKVTTEAATKCILGWALSKADIDKAENIVVFFYISSFSIKVISIKAVLKSLPKNFALMDKGVQSEGMILAQTLYQFLGATLQPSLSKIKPVQVKELHKSFAALDAEGNGKGTGTPTCRMSDFNILCMIGAANCLESLAKKRQILLSVSSSDGRLKSDAKDRRNYSCSSLKITLSADSYWLFSYQVHVPEKFKREKVNMVEALCNCLSAMAITVMLSDLSEDIVAFSKHNNPQVKKQTIKFLVRCLCNTENQIPKTE</sequence>
<dbReference type="GO" id="GO:0046785">
    <property type="term" value="P:microtubule polymerization"/>
    <property type="evidence" value="ECO:0007669"/>
    <property type="project" value="InterPro"/>
</dbReference>
<keyword evidence="2" id="KW-0963">Cytoplasm</keyword>
<dbReference type="Gene3D" id="1.25.10.10">
    <property type="entry name" value="Leucine-rich Repeat Variant"/>
    <property type="match status" value="2"/>
</dbReference>
<dbReference type="InterPro" id="IPR045110">
    <property type="entry name" value="XMAP215"/>
</dbReference>
<dbReference type="Proteomes" id="UP001153365">
    <property type="component" value="Unassembled WGS sequence"/>
</dbReference>
<dbReference type="Pfam" id="PF21041">
    <property type="entry name" value="XMAP215_CLASP_TOG"/>
    <property type="match status" value="1"/>
</dbReference>
<dbReference type="GO" id="GO:0005737">
    <property type="term" value="C:cytoplasm"/>
    <property type="evidence" value="ECO:0007669"/>
    <property type="project" value="UniProtKB-SubCell"/>
</dbReference>
<evidence type="ECO:0000313" key="5">
    <source>
        <dbReference type="Proteomes" id="UP001153365"/>
    </source>
</evidence>
<dbReference type="GO" id="GO:0030951">
    <property type="term" value="P:establishment or maintenance of microtubule cytoskeleton polarity"/>
    <property type="evidence" value="ECO:0007669"/>
    <property type="project" value="InterPro"/>
</dbReference>
<dbReference type="InterPro" id="IPR048491">
    <property type="entry name" value="XMAP215_CLASP_TOG"/>
</dbReference>
<evidence type="ECO:0000259" key="3">
    <source>
        <dbReference type="Pfam" id="PF21041"/>
    </source>
</evidence>
<organism evidence="4 5">
    <name type="scientific">Phakopsora pachyrhizi</name>
    <name type="common">Asian soybean rust disease fungus</name>
    <dbReference type="NCBI Taxonomy" id="170000"/>
    <lineage>
        <taxon>Eukaryota</taxon>
        <taxon>Fungi</taxon>
        <taxon>Dikarya</taxon>
        <taxon>Basidiomycota</taxon>
        <taxon>Pucciniomycotina</taxon>
        <taxon>Pucciniomycetes</taxon>
        <taxon>Pucciniales</taxon>
        <taxon>Phakopsoraceae</taxon>
        <taxon>Phakopsora</taxon>
    </lineage>
</organism>
<dbReference type="GO" id="GO:0051010">
    <property type="term" value="F:microtubule plus-end binding"/>
    <property type="evidence" value="ECO:0007669"/>
    <property type="project" value="InterPro"/>
</dbReference>
<evidence type="ECO:0000256" key="2">
    <source>
        <dbReference type="ARBA" id="ARBA00022490"/>
    </source>
</evidence>
<gene>
    <name evidence="4" type="ORF">PPACK8108_LOCUS19599</name>
</gene>
<dbReference type="AlphaFoldDB" id="A0AAV0BD62"/>
<accession>A0AAV0BD62</accession>
<dbReference type="PANTHER" id="PTHR12609">
    <property type="entry name" value="MICROTUBULE ASSOCIATED PROTEIN XMAP215"/>
    <property type="match status" value="1"/>
</dbReference>
<evidence type="ECO:0000256" key="1">
    <source>
        <dbReference type="ARBA" id="ARBA00004496"/>
    </source>
</evidence>
<evidence type="ECO:0000313" key="4">
    <source>
        <dbReference type="EMBL" id="CAH7685125.1"/>
    </source>
</evidence>
<name>A0AAV0BD62_PHAPC</name>
<dbReference type="GO" id="GO:0061863">
    <property type="term" value="F:microtubule plus end polymerase"/>
    <property type="evidence" value="ECO:0007669"/>
    <property type="project" value="InterPro"/>
</dbReference>
<comment type="subcellular location">
    <subcellularLocation>
        <location evidence="1">Cytoplasm</location>
    </subcellularLocation>
</comment>
<keyword evidence="5" id="KW-1185">Reference proteome</keyword>
<protein>
    <recommendedName>
        <fullName evidence="3">XMAP215/Dis1/CLASP TOG domain-containing protein</fullName>
    </recommendedName>
</protein>
<dbReference type="GO" id="GO:0007051">
    <property type="term" value="P:spindle organization"/>
    <property type="evidence" value="ECO:0007669"/>
    <property type="project" value="InterPro"/>
</dbReference>
<dbReference type="EMBL" id="CALTRL010005708">
    <property type="protein sequence ID" value="CAH7685125.1"/>
    <property type="molecule type" value="Genomic_DNA"/>
</dbReference>
<dbReference type="InterPro" id="IPR011989">
    <property type="entry name" value="ARM-like"/>
</dbReference>
<comment type="caution">
    <text evidence="4">The sequence shown here is derived from an EMBL/GenBank/DDBJ whole genome shotgun (WGS) entry which is preliminary data.</text>
</comment>
<proteinExistence type="predicted"/>